<feature type="compositionally biased region" description="Basic and acidic residues" evidence="1">
    <location>
        <begin position="598"/>
        <end position="609"/>
    </location>
</feature>
<feature type="region of interest" description="Disordered" evidence="1">
    <location>
        <begin position="598"/>
        <end position="633"/>
    </location>
</feature>
<sequence length="830" mass="90452">MTSKMGYYNVDDYMKQKRQQEKEAKVPPKANFLAAANHVRNVFENRKFGYGFMGGLEMLCLGYRREMPDLQIAYDDRDFLRIKSKLEADQRVRLPDGMNSLFPAKCLVRTGPSYKDEGCTQAADIEVDLVPPGCHGTPPNGGLASNLVLLSLRTEGKLKSYKGLNTAHLVKTLVYYCKVRDLAWDPRKDILFLCQHYGEEVQSIRSQLDHKAVQQNFLGTPYFSRLSEEDQRRCYQTLQGTEPPPIMAVTPPPQISGHKYSASASEVAARSRNTGHYPDLLSPPIPSKPVISQQRASDSKSRPSELPTSSNALSKHPSELAATAKDSRSRYRTISAPNTRETSPTASQTTSPRTIHKRQASHPHMVLAPVSSFVTMQQSLPYQAQAQPHSHLAPFVIGTQGRRSMPNLGAKTTGPITPFSFAQAPMSNGLAQYPQHLPVLVSPVEMSATPVPGNPGQQYLKSQAGLGGLGGYHPLRQHPVNALPITERPIPPQARASQSQRVTKLELSGTHMSVTHTDQLHVVNCGGNPETNLPFAEAQGSLSKLHQSGPAGQFASSQSPTRPMLMQNETADATFSGPVELEASSRLSQFIAELSVERDTPAPEQHQNELPRQYSQSTNRQTHPVSYLQGSPVSPPDLRVAPLELGAQHQDIIIRPLNPRIHSAPLAPLPASLAIGGTAPHQWSPRNNVPYASTIPPTQVDILNTNAFRYARYYPSATPPPSIPNSGTASPHPTPLSAYKAYQPPSLALSPPSLPLSPPAVPQSPPAAHHPTSFTALKDVDGANGYFKSHKRDASNDSSRSLDSSRLAMEYQAELPGYGEGYGSPGRVVD</sequence>
<evidence type="ECO:0000313" key="2">
    <source>
        <dbReference type="EMBL" id="KAF2829488.1"/>
    </source>
</evidence>
<feature type="compositionally biased region" description="Low complexity" evidence="1">
    <location>
        <begin position="796"/>
        <end position="808"/>
    </location>
</feature>
<evidence type="ECO:0000256" key="1">
    <source>
        <dbReference type="SAM" id="MobiDB-lite"/>
    </source>
</evidence>
<proteinExistence type="predicted"/>
<protein>
    <submittedName>
        <fullName evidence="2">Uncharacterized protein</fullName>
    </submittedName>
</protein>
<keyword evidence="3" id="KW-1185">Reference proteome</keyword>
<dbReference type="OrthoDB" id="10066232at2759"/>
<feature type="compositionally biased region" description="Polar residues" evidence="1">
    <location>
        <begin position="610"/>
        <end position="632"/>
    </location>
</feature>
<feature type="region of interest" description="Disordered" evidence="1">
    <location>
        <begin position="540"/>
        <end position="561"/>
    </location>
</feature>
<feature type="compositionally biased region" description="Pro residues" evidence="1">
    <location>
        <begin position="752"/>
        <end position="765"/>
    </location>
</feature>
<reference evidence="2" key="1">
    <citation type="journal article" date="2020" name="Stud. Mycol.">
        <title>101 Dothideomycetes genomes: a test case for predicting lifestyles and emergence of pathogens.</title>
        <authorList>
            <person name="Haridas S."/>
            <person name="Albert R."/>
            <person name="Binder M."/>
            <person name="Bloem J."/>
            <person name="Labutti K."/>
            <person name="Salamov A."/>
            <person name="Andreopoulos B."/>
            <person name="Baker S."/>
            <person name="Barry K."/>
            <person name="Bills G."/>
            <person name="Bluhm B."/>
            <person name="Cannon C."/>
            <person name="Castanera R."/>
            <person name="Culley D."/>
            <person name="Daum C."/>
            <person name="Ezra D."/>
            <person name="Gonzalez J."/>
            <person name="Henrissat B."/>
            <person name="Kuo A."/>
            <person name="Liang C."/>
            <person name="Lipzen A."/>
            <person name="Lutzoni F."/>
            <person name="Magnuson J."/>
            <person name="Mondo S."/>
            <person name="Nolan M."/>
            <person name="Ohm R."/>
            <person name="Pangilinan J."/>
            <person name="Park H.-J."/>
            <person name="Ramirez L."/>
            <person name="Alfaro M."/>
            <person name="Sun H."/>
            <person name="Tritt A."/>
            <person name="Yoshinaga Y."/>
            <person name="Zwiers L.-H."/>
            <person name="Turgeon B."/>
            <person name="Goodwin S."/>
            <person name="Spatafora J."/>
            <person name="Crous P."/>
            <person name="Grigoriev I."/>
        </authorList>
    </citation>
    <scope>NUCLEOTIDE SEQUENCE</scope>
    <source>
        <strain evidence="2">CBS 113818</strain>
    </source>
</reference>
<feature type="region of interest" description="Disordered" evidence="1">
    <location>
        <begin position="787"/>
        <end position="808"/>
    </location>
</feature>
<feature type="compositionally biased region" description="Polar residues" evidence="1">
    <location>
        <begin position="335"/>
        <end position="353"/>
    </location>
</feature>
<accession>A0A6A7A9R9</accession>
<dbReference type="AlphaFoldDB" id="A0A6A7A9R9"/>
<feature type="compositionally biased region" description="Low complexity" evidence="1">
    <location>
        <begin position="261"/>
        <end position="272"/>
    </location>
</feature>
<organism evidence="2 3">
    <name type="scientific">Ophiobolus disseminans</name>
    <dbReference type="NCBI Taxonomy" id="1469910"/>
    <lineage>
        <taxon>Eukaryota</taxon>
        <taxon>Fungi</taxon>
        <taxon>Dikarya</taxon>
        <taxon>Ascomycota</taxon>
        <taxon>Pezizomycotina</taxon>
        <taxon>Dothideomycetes</taxon>
        <taxon>Pleosporomycetidae</taxon>
        <taxon>Pleosporales</taxon>
        <taxon>Pleosporineae</taxon>
        <taxon>Phaeosphaeriaceae</taxon>
        <taxon>Ophiobolus</taxon>
    </lineage>
</organism>
<dbReference type="EMBL" id="MU006221">
    <property type="protein sequence ID" value="KAF2829488.1"/>
    <property type="molecule type" value="Genomic_DNA"/>
</dbReference>
<dbReference type="Proteomes" id="UP000799424">
    <property type="component" value="Unassembled WGS sequence"/>
</dbReference>
<evidence type="ECO:0000313" key="3">
    <source>
        <dbReference type="Proteomes" id="UP000799424"/>
    </source>
</evidence>
<feature type="compositionally biased region" description="Pro residues" evidence="1">
    <location>
        <begin position="242"/>
        <end position="254"/>
    </location>
</feature>
<name>A0A6A7A9R9_9PLEO</name>
<gene>
    <name evidence="2" type="ORF">CC86DRAFT_454083</name>
</gene>
<feature type="region of interest" description="Disordered" evidence="1">
    <location>
        <begin position="718"/>
        <end position="773"/>
    </location>
</feature>
<feature type="region of interest" description="Disordered" evidence="1">
    <location>
        <begin position="240"/>
        <end position="360"/>
    </location>
</feature>